<feature type="transmembrane region" description="Helical" evidence="1">
    <location>
        <begin position="216"/>
        <end position="239"/>
    </location>
</feature>
<feature type="transmembrane region" description="Helical" evidence="1">
    <location>
        <begin position="152"/>
        <end position="170"/>
    </location>
</feature>
<feature type="transmembrane region" description="Helical" evidence="1">
    <location>
        <begin position="124"/>
        <end position="146"/>
    </location>
</feature>
<gene>
    <name evidence="2" type="ORF">CL944_00040</name>
</gene>
<feature type="transmembrane region" description="Helical" evidence="1">
    <location>
        <begin position="182"/>
        <end position="204"/>
    </location>
</feature>
<proteinExistence type="predicted"/>
<protein>
    <recommendedName>
        <fullName evidence="4">DUF63 family protein</fullName>
    </recommendedName>
</protein>
<accession>A0A2D6LNU9</accession>
<feature type="transmembrane region" description="Helical" evidence="1">
    <location>
        <begin position="91"/>
        <end position="112"/>
    </location>
</feature>
<dbReference type="PANTHER" id="PTHR40700:SF1">
    <property type="entry name" value="DUF63 DOMAIN-CONTAINING PROTEIN"/>
    <property type="match status" value="1"/>
</dbReference>
<comment type="caution">
    <text evidence="2">The sequence shown here is derived from an EMBL/GenBank/DDBJ whole genome shotgun (WGS) entry which is preliminary data.</text>
</comment>
<sequence length="277" mass="30752">MVQEFIQEYFCSPIINPAVQGYNFVNTSVYALILLLVIWFGIIPFLKNKDVPVNFKFMLALLPYVIFGAGFRVFNDTGIFNNTCNILDPAFFTFTPGIWFLTAGITIVALLLSKKISKDEESFYKYFGGIGLLFAVPVLLYLFSVFKSWDGFFMVVIIAAIITLAAKFVVELKEKNFFKDKLNILVVAGQVLDGSATFVATDIFSCGEQHPLSESILGVHPALFILVKIVLALLIIHYVDQDIKDERVKAFIKIAVIILGFATGGRDLLTLGAGTCL</sequence>
<reference evidence="3" key="1">
    <citation type="submission" date="2017-09" db="EMBL/GenBank/DDBJ databases">
        <title>The Reconstruction of 2,631 Draft Metagenome-Assembled Genomes from the Global Oceans.</title>
        <authorList>
            <person name="Tully B.J."/>
            <person name="Graham E.D."/>
            <person name="Heidelberg J.F."/>
        </authorList>
    </citation>
    <scope>NUCLEOTIDE SEQUENCE [LARGE SCALE GENOMIC DNA]</scope>
</reference>
<dbReference type="AlphaFoldDB" id="A0A2D6LNU9"/>
<feature type="transmembrane region" description="Helical" evidence="1">
    <location>
        <begin position="251"/>
        <end position="269"/>
    </location>
</feature>
<evidence type="ECO:0000256" key="1">
    <source>
        <dbReference type="SAM" id="Phobius"/>
    </source>
</evidence>
<keyword evidence="1" id="KW-0472">Membrane</keyword>
<organism evidence="2 3">
    <name type="scientific">Candidatus Iainarchaeum sp</name>
    <dbReference type="NCBI Taxonomy" id="3101447"/>
    <lineage>
        <taxon>Archaea</taxon>
        <taxon>Candidatus Iainarchaeota</taxon>
        <taxon>Candidatus Iainarchaeia</taxon>
        <taxon>Candidatus Iainarchaeales</taxon>
        <taxon>Candidatus Iainarchaeaceae</taxon>
        <taxon>Candidatus Iainarchaeum</taxon>
    </lineage>
</organism>
<feature type="transmembrane region" description="Helical" evidence="1">
    <location>
        <begin position="29"/>
        <end position="46"/>
    </location>
</feature>
<feature type="transmembrane region" description="Helical" evidence="1">
    <location>
        <begin position="53"/>
        <end position="71"/>
    </location>
</feature>
<keyword evidence="1" id="KW-1133">Transmembrane helix</keyword>
<evidence type="ECO:0000313" key="2">
    <source>
        <dbReference type="EMBL" id="MAG17850.1"/>
    </source>
</evidence>
<evidence type="ECO:0000313" key="3">
    <source>
        <dbReference type="Proteomes" id="UP000226712"/>
    </source>
</evidence>
<dbReference type="EMBL" id="NZBD01000001">
    <property type="protein sequence ID" value="MAG17850.1"/>
    <property type="molecule type" value="Genomic_DNA"/>
</dbReference>
<dbReference type="PANTHER" id="PTHR40700">
    <property type="entry name" value="HYPOTHETICAL MEMBRANE PROTEIN, CONSERVED, DUF63 FAMILY"/>
    <property type="match status" value="1"/>
</dbReference>
<keyword evidence="1" id="KW-0812">Transmembrane</keyword>
<evidence type="ECO:0008006" key="4">
    <source>
        <dbReference type="Google" id="ProtNLM"/>
    </source>
</evidence>
<dbReference type="InterPro" id="IPR002749">
    <property type="entry name" value="DUF63"/>
</dbReference>
<name>A0A2D6LNU9_9ARCH</name>
<dbReference type="Proteomes" id="UP000226712">
    <property type="component" value="Unassembled WGS sequence"/>
</dbReference>
<dbReference type="Pfam" id="PF01889">
    <property type="entry name" value="DUF63"/>
    <property type="match status" value="1"/>
</dbReference>